<dbReference type="Pfam" id="PF04545">
    <property type="entry name" value="Sigma70_r4"/>
    <property type="match status" value="1"/>
</dbReference>
<evidence type="ECO:0000256" key="6">
    <source>
        <dbReference type="HAMAP-Rule" id="MF_00962"/>
    </source>
</evidence>
<dbReference type="NCBIfam" id="TIGR02937">
    <property type="entry name" value="sigma70-ECF"/>
    <property type="match status" value="1"/>
</dbReference>
<dbReference type="PRINTS" id="PR00046">
    <property type="entry name" value="SIGMA70FCT"/>
</dbReference>
<evidence type="ECO:0000256" key="5">
    <source>
        <dbReference type="ARBA" id="ARBA00023163"/>
    </source>
</evidence>
<feature type="short sequence motif" description="Interaction with polymerase core subunit RpoC" evidence="6">
    <location>
        <begin position="43"/>
        <end position="46"/>
    </location>
</feature>
<dbReference type="InterPro" id="IPR013324">
    <property type="entry name" value="RNA_pol_sigma_r3/r4-like"/>
</dbReference>
<organism evidence="9 10">
    <name type="scientific">Parahaliea mediterranea</name>
    <dbReference type="NCBI Taxonomy" id="651086"/>
    <lineage>
        <taxon>Bacteria</taxon>
        <taxon>Pseudomonadati</taxon>
        <taxon>Pseudomonadota</taxon>
        <taxon>Gammaproteobacteria</taxon>
        <taxon>Cellvibrionales</taxon>
        <taxon>Halieaceae</taxon>
        <taxon>Parahaliea</taxon>
    </lineage>
</organism>
<dbReference type="InterPro" id="IPR007627">
    <property type="entry name" value="RNA_pol_sigma70_r2"/>
</dbReference>
<feature type="DNA-binding region" description="H-T-H motif" evidence="6">
    <location>
        <begin position="204"/>
        <end position="223"/>
    </location>
</feature>
<comment type="caution">
    <text evidence="6">Lacks conserved residue(s) required for the propagation of feature annotation.</text>
</comment>
<comment type="subcellular location">
    <subcellularLocation>
        <location evidence="6">Cytoplasm</location>
    </subcellularLocation>
</comment>
<dbReference type="InterPro" id="IPR014284">
    <property type="entry name" value="RNA_pol_sigma-70_dom"/>
</dbReference>
<accession>A0A939DCZ5</accession>
<evidence type="ECO:0000259" key="7">
    <source>
        <dbReference type="PROSITE" id="PS00715"/>
    </source>
</evidence>
<feature type="region of interest" description="Sigma-70 factor domain-2" evidence="6">
    <location>
        <begin position="16"/>
        <end position="88"/>
    </location>
</feature>
<dbReference type="Pfam" id="PF04539">
    <property type="entry name" value="Sigma70_r3"/>
    <property type="match status" value="1"/>
</dbReference>
<dbReference type="GO" id="GO:0016987">
    <property type="term" value="F:sigma factor activity"/>
    <property type="evidence" value="ECO:0007669"/>
    <property type="project" value="UniProtKB-UniRule"/>
</dbReference>
<dbReference type="Gene3D" id="1.20.140.160">
    <property type="match status" value="1"/>
</dbReference>
<keyword evidence="4 6" id="KW-0238">DNA-binding</keyword>
<dbReference type="InterPro" id="IPR013325">
    <property type="entry name" value="RNA_pol_sigma_r2"/>
</dbReference>
<comment type="function">
    <text evidence="6">Sigma factors are initiation factors that promote the attachment of RNA polymerase to specific initiation sites and are then released. This sigma factor controls the expression of flagella-related genes.</text>
</comment>
<feature type="domain" description="RNA polymerase sigma-70" evidence="8">
    <location>
        <begin position="203"/>
        <end position="229"/>
    </location>
</feature>
<dbReference type="Pfam" id="PF04542">
    <property type="entry name" value="Sigma70_r2"/>
    <property type="match status" value="1"/>
</dbReference>
<evidence type="ECO:0000259" key="8">
    <source>
        <dbReference type="PROSITE" id="PS00716"/>
    </source>
</evidence>
<dbReference type="GO" id="GO:0003899">
    <property type="term" value="F:DNA-directed RNA polymerase activity"/>
    <property type="evidence" value="ECO:0007669"/>
    <property type="project" value="InterPro"/>
</dbReference>
<comment type="caution">
    <text evidence="9">The sequence shown here is derived from an EMBL/GenBank/DDBJ whole genome shotgun (WGS) entry which is preliminary data.</text>
</comment>
<dbReference type="PIRSF" id="PIRSF000770">
    <property type="entry name" value="RNA_pol_sigma-SigE/K"/>
    <property type="match status" value="1"/>
</dbReference>
<proteinExistence type="inferred from homology"/>
<dbReference type="PANTHER" id="PTHR30385">
    <property type="entry name" value="SIGMA FACTOR F FLAGELLAR"/>
    <property type="match status" value="1"/>
</dbReference>
<evidence type="ECO:0000256" key="1">
    <source>
        <dbReference type="ARBA" id="ARBA00022490"/>
    </source>
</evidence>
<keyword evidence="3 6" id="KW-0731">Sigma factor</keyword>
<comment type="similarity">
    <text evidence="6">Belongs to the sigma-70 factor family. FliA subfamily.</text>
</comment>
<dbReference type="AlphaFoldDB" id="A0A939DCZ5"/>
<dbReference type="CDD" id="cd06171">
    <property type="entry name" value="Sigma70_r4"/>
    <property type="match status" value="1"/>
</dbReference>
<evidence type="ECO:0000256" key="4">
    <source>
        <dbReference type="ARBA" id="ARBA00023125"/>
    </source>
</evidence>
<reference evidence="9" key="1">
    <citation type="submission" date="2021-02" db="EMBL/GenBank/DDBJ databases">
        <title>PHA producing bacteria isolated from coastal sediment in Guangdong, Shenzhen.</title>
        <authorList>
            <person name="Zheng W."/>
            <person name="Yu S."/>
            <person name="Huang Y."/>
        </authorList>
    </citation>
    <scope>NUCLEOTIDE SEQUENCE</scope>
    <source>
        <strain evidence="9">TN14-10</strain>
    </source>
</reference>
<keyword evidence="10" id="KW-1185">Reference proteome</keyword>
<dbReference type="PROSITE" id="PS00715">
    <property type="entry name" value="SIGMA70_1"/>
    <property type="match status" value="1"/>
</dbReference>
<dbReference type="InterPro" id="IPR007630">
    <property type="entry name" value="RNA_pol_sigma70_r4"/>
</dbReference>
<dbReference type="EMBL" id="JAFKCZ010000003">
    <property type="protein sequence ID" value="MBN7795799.1"/>
    <property type="molecule type" value="Genomic_DNA"/>
</dbReference>
<feature type="region of interest" description="Sigma-70 factor domain-4" evidence="6">
    <location>
        <begin position="182"/>
        <end position="230"/>
    </location>
</feature>
<dbReference type="Gene3D" id="1.10.1740.10">
    <property type="match status" value="1"/>
</dbReference>
<dbReference type="SUPFAM" id="SSF88659">
    <property type="entry name" value="Sigma3 and sigma4 domains of RNA polymerase sigma factors"/>
    <property type="match status" value="2"/>
</dbReference>
<dbReference type="Proteomes" id="UP000664303">
    <property type="component" value="Unassembled WGS sequence"/>
</dbReference>
<sequence>MAMTYTAQGKITQETLLQEYLPAVRRQALALQVKLPSSIDLDDLIQAGTVGLLDALGRFDPNAGAAFLPFASQRIRGAMIDELRSRDWLPRSVRRHARDVESAMHRLTQRLGRPPEEREVAAELDMPLDEYQQLLGDINNGFLLPYEEMVAESGEPAAGDTGARTPFGALLEGEQRKLLVRAIEELPEREKTLMGLYYQEELNLKEIGAVLGVSESRVCQLHSQAISRLRSRLAEPA</sequence>
<evidence type="ECO:0000256" key="3">
    <source>
        <dbReference type="ARBA" id="ARBA00023082"/>
    </source>
</evidence>
<keyword evidence="1 6" id="KW-0963">Cytoplasm</keyword>
<dbReference type="GO" id="GO:0003677">
    <property type="term" value="F:DNA binding"/>
    <property type="evidence" value="ECO:0007669"/>
    <property type="project" value="UniProtKB-UniRule"/>
</dbReference>
<keyword evidence="2 6" id="KW-0805">Transcription regulation</keyword>
<dbReference type="InterPro" id="IPR000943">
    <property type="entry name" value="RNA_pol_sigma70"/>
</dbReference>
<dbReference type="PANTHER" id="PTHR30385:SF7">
    <property type="entry name" value="RNA POLYMERASE SIGMA FACTOR FLIA"/>
    <property type="match status" value="1"/>
</dbReference>
<evidence type="ECO:0000313" key="10">
    <source>
        <dbReference type="Proteomes" id="UP000664303"/>
    </source>
</evidence>
<dbReference type="HAMAP" id="MF_00962">
    <property type="entry name" value="Sigma70_FliA"/>
    <property type="match status" value="1"/>
</dbReference>
<dbReference type="PROSITE" id="PS00716">
    <property type="entry name" value="SIGMA70_2"/>
    <property type="match status" value="1"/>
</dbReference>
<name>A0A939DCZ5_9GAMM</name>
<evidence type="ECO:0000313" key="9">
    <source>
        <dbReference type="EMBL" id="MBN7795799.1"/>
    </source>
</evidence>
<dbReference type="InterPro" id="IPR007624">
    <property type="entry name" value="RNA_pol_sigma70_r3"/>
</dbReference>
<protein>
    <recommendedName>
        <fullName evidence="6">RNA polymerase sigma factor FliA</fullName>
    </recommendedName>
    <alternativeName>
        <fullName evidence="6">RNA polymerase sigma factor for flagellar operon</fullName>
    </alternativeName>
    <alternativeName>
        <fullName evidence="6">Sigma F</fullName>
    </alternativeName>
    <alternativeName>
        <fullName evidence="6">Sigma-28</fullName>
    </alternativeName>
</protein>
<evidence type="ECO:0000256" key="2">
    <source>
        <dbReference type="ARBA" id="ARBA00023015"/>
    </source>
</evidence>
<gene>
    <name evidence="6" type="primary">fliA</name>
    <name evidence="9" type="ORF">JYP50_04305</name>
</gene>
<keyword evidence="5 6" id="KW-0804">Transcription</keyword>
<feature type="domain" description="RNA polymerase sigma-70" evidence="7">
    <location>
        <begin position="43"/>
        <end position="56"/>
    </location>
</feature>
<dbReference type="NCBIfam" id="NF005413">
    <property type="entry name" value="PRK06986.1"/>
    <property type="match status" value="1"/>
</dbReference>
<dbReference type="InterPro" id="IPR028617">
    <property type="entry name" value="Sigma70_FliA"/>
</dbReference>
<dbReference type="GO" id="GO:0005737">
    <property type="term" value="C:cytoplasm"/>
    <property type="evidence" value="ECO:0007669"/>
    <property type="project" value="UniProtKB-SubCell"/>
</dbReference>
<dbReference type="GO" id="GO:0006352">
    <property type="term" value="P:DNA-templated transcription initiation"/>
    <property type="evidence" value="ECO:0007669"/>
    <property type="project" value="UniProtKB-UniRule"/>
</dbReference>
<dbReference type="SUPFAM" id="SSF88946">
    <property type="entry name" value="Sigma2 domain of RNA polymerase sigma factors"/>
    <property type="match status" value="1"/>
</dbReference>
<dbReference type="InterPro" id="IPR012845">
    <property type="entry name" value="RNA_pol_sigma_FliA_WhiG"/>
</dbReference>
<dbReference type="NCBIfam" id="TIGR02479">
    <property type="entry name" value="FliA_WhiG"/>
    <property type="match status" value="1"/>
</dbReference>